<keyword evidence="2" id="KW-1185">Reference proteome</keyword>
<dbReference type="EMBL" id="CAVMJV010000035">
    <property type="protein sequence ID" value="CAK5078154.1"/>
    <property type="molecule type" value="Genomic_DNA"/>
</dbReference>
<accession>A0ACB0ZGH4</accession>
<protein>
    <submittedName>
        <fullName evidence="1">Uncharacterized protein</fullName>
    </submittedName>
</protein>
<organism evidence="1 2">
    <name type="scientific">Meloidogyne enterolobii</name>
    <name type="common">Root-knot nematode worm</name>
    <name type="synonym">Meloidogyne mayaguensis</name>
    <dbReference type="NCBI Taxonomy" id="390850"/>
    <lineage>
        <taxon>Eukaryota</taxon>
        <taxon>Metazoa</taxon>
        <taxon>Ecdysozoa</taxon>
        <taxon>Nematoda</taxon>
        <taxon>Chromadorea</taxon>
        <taxon>Rhabditida</taxon>
        <taxon>Tylenchina</taxon>
        <taxon>Tylenchomorpha</taxon>
        <taxon>Tylenchoidea</taxon>
        <taxon>Meloidogynidae</taxon>
        <taxon>Meloidogyninae</taxon>
        <taxon>Meloidogyne</taxon>
    </lineage>
</organism>
<comment type="caution">
    <text evidence="1">The sequence shown here is derived from an EMBL/GenBank/DDBJ whole genome shotgun (WGS) entry which is preliminary data.</text>
</comment>
<reference evidence="1" key="1">
    <citation type="submission" date="2023-11" db="EMBL/GenBank/DDBJ databases">
        <authorList>
            <person name="Poullet M."/>
        </authorList>
    </citation>
    <scope>NUCLEOTIDE SEQUENCE</scope>
    <source>
        <strain evidence="1">E1834</strain>
    </source>
</reference>
<evidence type="ECO:0000313" key="2">
    <source>
        <dbReference type="Proteomes" id="UP001497535"/>
    </source>
</evidence>
<proteinExistence type="predicted"/>
<name>A0ACB0ZGH4_MELEN</name>
<dbReference type="Proteomes" id="UP001497535">
    <property type="component" value="Unassembled WGS sequence"/>
</dbReference>
<evidence type="ECO:0000313" key="1">
    <source>
        <dbReference type="EMBL" id="CAK5078154.1"/>
    </source>
</evidence>
<sequence>MPEIWEIKDEDFNNHGFKSLFTFHLLPLNAARKNLREVLQICAKNSKIKEFLMDDAKFQRCDRMFIEFDKENIKMLVPNGKKEEKTGDKEVGNLTTIQETTGTTTEPTKTITTEASGMKSSIVILIIIVVIVLMLVIIGLVYYFIQKATKEKVEVAVDKKKEMSTNIGGTSDGTSSNKKTSATFGSPQTKFGRGNVGDLEKKKTLGSASGVTGTKN</sequence>
<gene>
    <name evidence="1" type="ORF">MENTE1834_LOCUS25196</name>
</gene>